<evidence type="ECO:0000313" key="8">
    <source>
        <dbReference type="Proteomes" id="UP000297014"/>
    </source>
</evidence>
<dbReference type="SUPFAM" id="SSF46785">
    <property type="entry name" value="Winged helix' DNA-binding domain"/>
    <property type="match status" value="1"/>
</dbReference>
<dbReference type="InterPro" id="IPR036388">
    <property type="entry name" value="WH-like_DNA-bd_sf"/>
</dbReference>
<accession>A0A094WLC4</accession>
<evidence type="ECO:0000313" key="6">
    <source>
        <dbReference type="EMBL" id="THG90344.1"/>
    </source>
</evidence>
<dbReference type="InterPro" id="IPR050679">
    <property type="entry name" value="Bact_HTH_transcr_reg"/>
</dbReference>
<dbReference type="AlphaFoldDB" id="A0A094WLC4"/>
<dbReference type="Pfam" id="PF07702">
    <property type="entry name" value="UTRA"/>
    <property type="match status" value="1"/>
</dbReference>
<protein>
    <submittedName>
        <fullName evidence="5">GntR family transcriptional regulator</fullName>
    </submittedName>
</protein>
<sequence>MKNDKYEGKALHIRVKDEIKQAIKSGEYRINTKLPTEADFCELFDVSRTTVRTALNQLHVEGYVYKIQGSGTYVADNKVKQSLSATVENFNTQLQSQGKNPAIKVINLLVVPSDEFISHSLRIDNGSPVNKLERIRYADETPIQYEVAYLPWNQTPGLDRDACEDSLYSLLRNQYELKIKKTVEQIEIMLADSFIAQMLEIEEGSPCFMIETEAFLEGGQIIEYSKAYFRGDKANFIIERSY</sequence>
<dbReference type="Gene3D" id="1.10.10.10">
    <property type="entry name" value="Winged helix-like DNA-binding domain superfamily/Winged helix DNA-binding domain"/>
    <property type="match status" value="1"/>
</dbReference>
<dbReference type="Proteomes" id="UP000002754">
    <property type="component" value="Unassembled WGS sequence"/>
</dbReference>
<keyword evidence="1" id="KW-0805">Transcription regulation</keyword>
<dbReference type="PRINTS" id="PR00035">
    <property type="entry name" value="HTHGNTR"/>
</dbReference>
<dbReference type="SUPFAM" id="SSF64288">
    <property type="entry name" value="Chorismate lyase-like"/>
    <property type="match status" value="1"/>
</dbReference>
<feature type="domain" description="HTH gntR-type" evidence="4">
    <location>
        <begin position="9"/>
        <end position="77"/>
    </location>
</feature>
<dbReference type="FunFam" id="1.10.10.10:FF:000079">
    <property type="entry name" value="GntR family transcriptional regulator"/>
    <property type="match status" value="1"/>
</dbReference>
<dbReference type="PROSITE" id="PS50949">
    <property type="entry name" value="HTH_GNTR"/>
    <property type="match status" value="1"/>
</dbReference>
<evidence type="ECO:0000259" key="4">
    <source>
        <dbReference type="PROSITE" id="PS50949"/>
    </source>
</evidence>
<dbReference type="GO" id="GO:0045892">
    <property type="term" value="P:negative regulation of DNA-templated transcription"/>
    <property type="evidence" value="ECO:0007669"/>
    <property type="project" value="TreeGrafter"/>
</dbReference>
<keyword evidence="3" id="KW-0804">Transcription</keyword>
<dbReference type="InterPro" id="IPR011663">
    <property type="entry name" value="UTRA"/>
</dbReference>
<dbReference type="InterPro" id="IPR000524">
    <property type="entry name" value="Tscrpt_reg_HTH_GntR"/>
</dbReference>
<dbReference type="EMBL" id="ALPT02000024">
    <property type="protein sequence ID" value="KGA97666.1"/>
    <property type="molecule type" value="Genomic_DNA"/>
</dbReference>
<name>A0A094WLC4_ALKAL</name>
<dbReference type="STRING" id="1218173.BALCAV_0208995"/>
<dbReference type="PANTHER" id="PTHR44846:SF1">
    <property type="entry name" value="MANNOSYL-D-GLYCERATE TRANSPORT_METABOLISM SYSTEM REPRESSOR MNGR-RELATED"/>
    <property type="match status" value="1"/>
</dbReference>
<dbReference type="InterPro" id="IPR036390">
    <property type="entry name" value="WH_DNA-bd_sf"/>
</dbReference>
<dbReference type="CDD" id="cd07377">
    <property type="entry name" value="WHTH_GntR"/>
    <property type="match status" value="1"/>
</dbReference>
<keyword evidence="2" id="KW-0238">DNA-binding</keyword>
<dbReference type="GO" id="GO:0003700">
    <property type="term" value="F:DNA-binding transcription factor activity"/>
    <property type="evidence" value="ECO:0007669"/>
    <property type="project" value="InterPro"/>
</dbReference>
<dbReference type="Pfam" id="PF00392">
    <property type="entry name" value="GntR"/>
    <property type="match status" value="1"/>
</dbReference>
<dbReference type="SMART" id="SM00345">
    <property type="entry name" value="HTH_GNTR"/>
    <property type="match status" value="1"/>
</dbReference>
<evidence type="ECO:0000256" key="2">
    <source>
        <dbReference type="ARBA" id="ARBA00023125"/>
    </source>
</evidence>
<dbReference type="eggNOG" id="COG2188">
    <property type="taxonomic scope" value="Bacteria"/>
</dbReference>
<reference evidence="6 8" key="2">
    <citation type="submission" date="2014-01" db="EMBL/GenBank/DDBJ databases">
        <title>Draft genome sequencing of Bacillus alcalophilus CGMCC 1.3604.</title>
        <authorList>
            <person name="Yang J."/>
            <person name="Diao L."/>
            <person name="Yang S."/>
        </authorList>
    </citation>
    <scope>NUCLEOTIDE SEQUENCE [LARGE SCALE GENOMIC DNA]</scope>
    <source>
        <strain evidence="6 8">CGMCC 1.3604</strain>
    </source>
</reference>
<dbReference type="Proteomes" id="UP000297014">
    <property type="component" value="Unassembled WGS sequence"/>
</dbReference>
<dbReference type="PANTHER" id="PTHR44846">
    <property type="entry name" value="MANNOSYL-D-GLYCERATE TRANSPORT/METABOLISM SYSTEM REPRESSOR MNGR-RELATED"/>
    <property type="match status" value="1"/>
</dbReference>
<gene>
    <name evidence="6" type="ORF">AJ85_11365</name>
    <name evidence="5" type="ORF">BALCAV_0208995</name>
</gene>
<evidence type="ECO:0000256" key="3">
    <source>
        <dbReference type="ARBA" id="ARBA00023163"/>
    </source>
</evidence>
<dbReference type="RefSeq" id="WP_003322199.1">
    <property type="nucleotide sequence ID" value="NZ_ALPT02000024.1"/>
</dbReference>
<evidence type="ECO:0000256" key="1">
    <source>
        <dbReference type="ARBA" id="ARBA00023015"/>
    </source>
</evidence>
<proteinExistence type="predicted"/>
<evidence type="ECO:0000313" key="7">
    <source>
        <dbReference type="Proteomes" id="UP000002754"/>
    </source>
</evidence>
<reference evidence="5 7" key="1">
    <citation type="journal article" date="2014" name="Genome Announc.">
        <title>Draft Genome Sequence of Bacillus alcalophilus AV1934, a Classic Alkaliphile Isolated from Human Feces in 1934.</title>
        <authorList>
            <person name="Attie O."/>
            <person name="Jayaprakash A."/>
            <person name="Shah H."/>
            <person name="Paulsen I.T."/>
            <person name="Morino M."/>
            <person name="Takahashi Y."/>
            <person name="Narumi I."/>
            <person name="Sachidanandam R."/>
            <person name="Satoh K."/>
            <person name="Ito M."/>
            <person name="Krulwich T.A."/>
        </authorList>
    </citation>
    <scope>NUCLEOTIDE SEQUENCE [LARGE SCALE GENOMIC DNA]</scope>
    <source>
        <strain evidence="5 7">AV1934</strain>
    </source>
</reference>
<dbReference type="Gene3D" id="3.40.1410.10">
    <property type="entry name" value="Chorismate lyase-like"/>
    <property type="match status" value="1"/>
</dbReference>
<dbReference type="OrthoDB" id="457376at2"/>
<keyword evidence="7" id="KW-1185">Reference proteome</keyword>
<comment type="caution">
    <text evidence="5">The sequence shown here is derived from an EMBL/GenBank/DDBJ whole genome shotgun (WGS) entry which is preliminary data.</text>
</comment>
<dbReference type="GO" id="GO:0003677">
    <property type="term" value="F:DNA binding"/>
    <property type="evidence" value="ECO:0007669"/>
    <property type="project" value="UniProtKB-KW"/>
</dbReference>
<dbReference type="EMBL" id="JALP01000160">
    <property type="protein sequence ID" value="THG90344.1"/>
    <property type="molecule type" value="Genomic_DNA"/>
</dbReference>
<organism evidence="5 7">
    <name type="scientific">Alkalihalobacillus alcalophilus ATCC 27647 = CGMCC 1.3604</name>
    <dbReference type="NCBI Taxonomy" id="1218173"/>
    <lineage>
        <taxon>Bacteria</taxon>
        <taxon>Bacillati</taxon>
        <taxon>Bacillota</taxon>
        <taxon>Bacilli</taxon>
        <taxon>Bacillales</taxon>
        <taxon>Bacillaceae</taxon>
        <taxon>Alkalihalobacillus</taxon>
    </lineage>
</organism>
<dbReference type="SMART" id="SM00866">
    <property type="entry name" value="UTRA"/>
    <property type="match status" value="1"/>
</dbReference>
<dbReference type="InterPro" id="IPR028978">
    <property type="entry name" value="Chorismate_lyase_/UTRA_dom_sf"/>
</dbReference>
<evidence type="ECO:0000313" key="5">
    <source>
        <dbReference type="EMBL" id="KGA97666.1"/>
    </source>
</evidence>